<dbReference type="EMBL" id="GL945017">
    <property type="protein sequence ID" value="EGN57977.1"/>
    <property type="molecule type" value="Genomic_DNA"/>
</dbReference>
<keyword evidence="2 10" id="KW-0813">Transport</keyword>
<dbReference type="Gene3D" id="2.40.170.20">
    <property type="entry name" value="TonB-dependent receptor, beta-barrel domain"/>
    <property type="match status" value="1"/>
</dbReference>
<evidence type="ECO:0000256" key="8">
    <source>
        <dbReference type="ARBA" id="ARBA00023170"/>
    </source>
</evidence>
<gene>
    <name evidence="15" type="ORF">Premu_2623</name>
</gene>
<evidence type="ECO:0000256" key="12">
    <source>
        <dbReference type="SAM" id="SignalP"/>
    </source>
</evidence>
<organism evidence="15 16">
    <name type="scientific">Hallella multisaccharivorax DSM 17128</name>
    <dbReference type="NCBI Taxonomy" id="688246"/>
    <lineage>
        <taxon>Bacteria</taxon>
        <taxon>Pseudomonadati</taxon>
        <taxon>Bacteroidota</taxon>
        <taxon>Bacteroidia</taxon>
        <taxon>Bacteroidales</taxon>
        <taxon>Prevotellaceae</taxon>
        <taxon>Hallella</taxon>
    </lineage>
</organism>
<evidence type="ECO:0000256" key="1">
    <source>
        <dbReference type="ARBA" id="ARBA00004571"/>
    </source>
</evidence>
<dbReference type="SUPFAM" id="SSF49464">
    <property type="entry name" value="Carboxypeptidase regulatory domain-like"/>
    <property type="match status" value="1"/>
</dbReference>
<keyword evidence="6 11" id="KW-0798">TonB box</keyword>
<dbReference type="OrthoDB" id="9795928at2"/>
<dbReference type="InterPro" id="IPR036942">
    <property type="entry name" value="Beta-barrel_TonB_sf"/>
</dbReference>
<feature type="domain" description="TonB-dependent receptor plug" evidence="14">
    <location>
        <begin position="123"/>
        <end position="226"/>
    </location>
</feature>
<keyword evidence="4 10" id="KW-0812">Transmembrane</keyword>
<comment type="subcellular location">
    <subcellularLocation>
        <location evidence="1 10">Cell outer membrane</location>
        <topology evidence="1 10">Multi-pass membrane protein</topology>
    </subcellularLocation>
</comment>
<dbReference type="Pfam" id="PF00593">
    <property type="entry name" value="TonB_dep_Rec_b-barrel"/>
    <property type="match status" value="1"/>
</dbReference>
<evidence type="ECO:0000256" key="10">
    <source>
        <dbReference type="PROSITE-ProRule" id="PRU01360"/>
    </source>
</evidence>
<dbReference type="InterPro" id="IPR012910">
    <property type="entry name" value="Plug_dom"/>
</dbReference>
<dbReference type="Gene3D" id="2.170.130.10">
    <property type="entry name" value="TonB-dependent receptor, plug domain"/>
    <property type="match status" value="1"/>
</dbReference>
<dbReference type="HOGENOM" id="CLU_008287_10_0_10"/>
<feature type="chain" id="PRO_5003381320" evidence="12">
    <location>
        <begin position="20"/>
        <end position="756"/>
    </location>
</feature>
<dbReference type="InterPro" id="IPR008969">
    <property type="entry name" value="CarboxyPept-like_regulatory"/>
</dbReference>
<keyword evidence="8 15" id="KW-0675">Receptor</keyword>
<evidence type="ECO:0000256" key="9">
    <source>
        <dbReference type="ARBA" id="ARBA00023237"/>
    </source>
</evidence>
<dbReference type="STRING" id="688246.Premu_2623"/>
<dbReference type="GO" id="GO:0044718">
    <property type="term" value="P:siderophore transmembrane transport"/>
    <property type="evidence" value="ECO:0007669"/>
    <property type="project" value="TreeGrafter"/>
</dbReference>
<dbReference type="Pfam" id="PF13715">
    <property type="entry name" value="CarbopepD_reg_2"/>
    <property type="match status" value="1"/>
</dbReference>
<evidence type="ECO:0000259" key="13">
    <source>
        <dbReference type="Pfam" id="PF00593"/>
    </source>
</evidence>
<keyword evidence="16" id="KW-1185">Reference proteome</keyword>
<dbReference type="GO" id="GO:0015344">
    <property type="term" value="F:siderophore uptake transmembrane transporter activity"/>
    <property type="evidence" value="ECO:0007669"/>
    <property type="project" value="TreeGrafter"/>
</dbReference>
<feature type="domain" description="TonB-dependent receptor-like beta-barrel" evidence="13">
    <location>
        <begin position="247"/>
        <end position="713"/>
    </location>
</feature>
<evidence type="ECO:0000256" key="7">
    <source>
        <dbReference type="ARBA" id="ARBA00023136"/>
    </source>
</evidence>
<dbReference type="InterPro" id="IPR000531">
    <property type="entry name" value="Beta-barrel_TonB"/>
</dbReference>
<dbReference type="Gene3D" id="2.60.40.1120">
    <property type="entry name" value="Carboxypeptidase-like, regulatory domain"/>
    <property type="match status" value="1"/>
</dbReference>
<keyword evidence="3 10" id="KW-1134">Transmembrane beta strand</keyword>
<dbReference type="AlphaFoldDB" id="F8NBL5"/>
<dbReference type="SUPFAM" id="SSF56935">
    <property type="entry name" value="Porins"/>
    <property type="match status" value="1"/>
</dbReference>
<dbReference type="RefSeq" id="WP_007575893.1">
    <property type="nucleotide sequence ID" value="NZ_BPTS01000002.1"/>
</dbReference>
<dbReference type="InterPro" id="IPR037066">
    <property type="entry name" value="Plug_dom_sf"/>
</dbReference>
<sequence>MNRIIFLLLTVLLCMGAAADTLNGDNNLSGTVTDKKSGEKLVGVSIYFPELSNGTTTNKDGHFEFTRLPDKTTPVQVSYLGHKTIIENIDLSKTHTLNLKMEESNAMINEVVVTGLTGKSLMKDSPTPISVVNKTMLEATPSTNIIDALSFQPGVAQVTTGGGISKPVVRALGFNRVVVVNDGIRQEGNQWGEEHGVEIDPESVSSAEILKGPASLMFGSDAMGGAIVFHDEPTAALGTMEANAMTQYQTNNGLFGYSVNFKGNEDGIVWDARWSQTLAHSYKNKLDRYVAGSQYRERAAEGMAGINRSWGFSHLKLSYYNLTPGIAEGERSDSYSYGRNLPFQQVYHYKVVSDNSVFLGNGTLQAVIAYQQNHRQEYEESATDPGLDMKLHTINYNLKYQLPVTDNWNIATGVNGMYQKMLNEGDEYLIPAYNLFDVGAFATSSYKTGNLTLSGGVRYDNRHIHTFALGDTFSRLSRNFAALTGSIGAVCAVSPRMNLRLNLARGFRAPNLSELSSNGVHEGSVRYELGNGDLKPEYSWQIDAGWDYTSAVISFQLSLFANFIDNYIFTEKLAGVKTKGYDTYQYHQGDARMLGGEASVDIHPVSRLHFQNTFSYVNSVQLHQPRESKYLPWTPAPRFTSDLRYDLIRDGSILNNTYVALQAECDLRQNHFYAFNGTETATPSYTLFNILAGTDLKIHGRKRASLYLGCTNLFNRAYQSHLSRLKYVKATPDNGHQGICNMGRNVTMKLIVPVQF</sequence>
<name>F8NBL5_9BACT</name>
<proteinExistence type="inferred from homology"/>
<protein>
    <submittedName>
        <fullName evidence="15">TonB-dependent receptor</fullName>
    </submittedName>
</protein>
<dbReference type="eggNOG" id="COG1629">
    <property type="taxonomic scope" value="Bacteria"/>
</dbReference>
<dbReference type="Proteomes" id="UP000002772">
    <property type="component" value="Unassembled WGS sequence"/>
</dbReference>
<keyword evidence="5 12" id="KW-0732">Signal</keyword>
<reference evidence="16" key="1">
    <citation type="journal article" date="2011" name="Stand. Genomic Sci.">
        <title>Non-contiguous finished genome sequence of the opportunistic oral pathogen Prevotella multisaccharivorax type strain (PPPA20).</title>
        <authorList>
            <person name="Pati A."/>
            <person name="Gronow S."/>
            <person name="Lu M."/>
            <person name="Lapidus A."/>
            <person name="Nolan M."/>
            <person name="Lucas S."/>
            <person name="Hammon N."/>
            <person name="Deshpande S."/>
            <person name="Cheng J.F."/>
            <person name="Tapia R."/>
            <person name="Han C."/>
            <person name="Goodwin L."/>
            <person name="Pitluck S."/>
            <person name="Liolios K."/>
            <person name="Pagani I."/>
            <person name="Mavromatis K."/>
            <person name="Mikhailova N."/>
            <person name="Huntemann M."/>
            <person name="Chen A."/>
            <person name="Palaniappan K."/>
            <person name="Land M."/>
            <person name="Hauser L."/>
            <person name="Detter J.C."/>
            <person name="Brambilla E.M."/>
            <person name="Rohde M."/>
            <person name="Goker M."/>
            <person name="Woyke T."/>
            <person name="Bristow J."/>
            <person name="Eisen J.A."/>
            <person name="Markowitz V."/>
            <person name="Hugenholtz P."/>
            <person name="Kyrpides N.C."/>
            <person name="Klenk H.P."/>
            <person name="Ivanova N."/>
        </authorList>
    </citation>
    <scope>NUCLEOTIDE SEQUENCE [LARGE SCALE GENOMIC DNA]</scope>
    <source>
        <strain evidence="16">DSM 17128</strain>
    </source>
</reference>
<evidence type="ECO:0000256" key="3">
    <source>
        <dbReference type="ARBA" id="ARBA00022452"/>
    </source>
</evidence>
<dbReference type="GO" id="GO:0009279">
    <property type="term" value="C:cell outer membrane"/>
    <property type="evidence" value="ECO:0007669"/>
    <property type="project" value="UniProtKB-SubCell"/>
</dbReference>
<dbReference type="PROSITE" id="PS52016">
    <property type="entry name" value="TONB_DEPENDENT_REC_3"/>
    <property type="match status" value="1"/>
</dbReference>
<dbReference type="InterPro" id="IPR039426">
    <property type="entry name" value="TonB-dep_rcpt-like"/>
</dbReference>
<evidence type="ECO:0000256" key="4">
    <source>
        <dbReference type="ARBA" id="ARBA00022692"/>
    </source>
</evidence>
<accession>F8NBL5</accession>
<keyword evidence="9 10" id="KW-0998">Cell outer membrane</keyword>
<evidence type="ECO:0000259" key="14">
    <source>
        <dbReference type="Pfam" id="PF07715"/>
    </source>
</evidence>
<dbReference type="PANTHER" id="PTHR30069">
    <property type="entry name" value="TONB-DEPENDENT OUTER MEMBRANE RECEPTOR"/>
    <property type="match status" value="1"/>
</dbReference>
<dbReference type="eggNOG" id="COG4771">
    <property type="taxonomic scope" value="Bacteria"/>
</dbReference>
<dbReference type="PANTHER" id="PTHR30069:SF29">
    <property type="entry name" value="HEMOGLOBIN AND HEMOGLOBIN-HAPTOGLOBIN-BINDING PROTEIN 1-RELATED"/>
    <property type="match status" value="1"/>
</dbReference>
<dbReference type="Pfam" id="PF07715">
    <property type="entry name" value="Plug"/>
    <property type="match status" value="1"/>
</dbReference>
<feature type="signal peptide" evidence="12">
    <location>
        <begin position="1"/>
        <end position="19"/>
    </location>
</feature>
<evidence type="ECO:0000256" key="6">
    <source>
        <dbReference type="ARBA" id="ARBA00023077"/>
    </source>
</evidence>
<evidence type="ECO:0000256" key="2">
    <source>
        <dbReference type="ARBA" id="ARBA00022448"/>
    </source>
</evidence>
<evidence type="ECO:0000313" key="16">
    <source>
        <dbReference type="Proteomes" id="UP000002772"/>
    </source>
</evidence>
<comment type="similarity">
    <text evidence="10 11">Belongs to the TonB-dependent receptor family.</text>
</comment>
<evidence type="ECO:0000256" key="11">
    <source>
        <dbReference type="RuleBase" id="RU003357"/>
    </source>
</evidence>
<keyword evidence="7 10" id="KW-0472">Membrane</keyword>
<evidence type="ECO:0000256" key="5">
    <source>
        <dbReference type="ARBA" id="ARBA00022729"/>
    </source>
</evidence>
<evidence type="ECO:0000313" key="15">
    <source>
        <dbReference type="EMBL" id="EGN57977.1"/>
    </source>
</evidence>